<accession>A0A154QG09</accession>
<dbReference type="RefSeq" id="WP_008434294.1">
    <property type="nucleotide sequence ID" value="NZ_LVJS01000049.1"/>
</dbReference>
<dbReference type="EMBL" id="LVJS01000049">
    <property type="protein sequence ID" value="KZC23158.1"/>
    <property type="molecule type" value="Genomic_DNA"/>
</dbReference>
<proteinExistence type="inferred from homology"/>
<dbReference type="InterPro" id="IPR038765">
    <property type="entry name" value="Papain-like_cys_pep_sf"/>
</dbReference>
<organism evidence="3 4">
    <name type="scientific">Rhodanobacter thiooxydans</name>
    <dbReference type="NCBI Taxonomy" id="416169"/>
    <lineage>
        <taxon>Bacteria</taxon>
        <taxon>Pseudomonadati</taxon>
        <taxon>Pseudomonadota</taxon>
        <taxon>Gammaproteobacteria</taxon>
        <taxon>Lysobacterales</taxon>
        <taxon>Rhodanobacteraceae</taxon>
        <taxon>Rhodanobacter</taxon>
    </lineage>
</organism>
<dbReference type="eggNOG" id="COG2162">
    <property type="taxonomic scope" value="Bacteria"/>
</dbReference>
<gene>
    <name evidence="3" type="ORF">RHOFW104T7_14890</name>
</gene>
<dbReference type="GO" id="GO:0016407">
    <property type="term" value="F:acetyltransferase activity"/>
    <property type="evidence" value="ECO:0007669"/>
    <property type="project" value="InterPro"/>
</dbReference>
<protein>
    <submittedName>
        <fullName evidence="3">N-hydroxyarylamine O-acetyltransferase</fullName>
    </submittedName>
</protein>
<reference evidence="3 4" key="1">
    <citation type="journal article" date="2016" name="MBio">
        <title>Lateral Gene Transfer in a Heavy Metal-Contaminated-Groundwater Microbial Community.</title>
        <authorList>
            <person name="Hemme C.L."/>
            <person name="Green S.J."/>
            <person name="Rishishwar L."/>
            <person name="Prakash O."/>
            <person name="Pettenato A."/>
            <person name="Chakraborty R."/>
            <person name="Deutschbauer A.M."/>
            <person name="Van Nostrand J.D."/>
            <person name="Wu L."/>
            <person name="He Z."/>
            <person name="Jordan I.K."/>
            <person name="Hazen T.C."/>
            <person name="Arkin A.P."/>
            <person name="Kostka J.E."/>
            <person name="Zhou J."/>
        </authorList>
    </citation>
    <scope>NUCLEOTIDE SEQUENCE [LARGE SCALE GENOMIC DNA]</scope>
    <source>
        <strain evidence="3 4">FW104-T7</strain>
    </source>
</reference>
<dbReference type="PANTHER" id="PTHR11786">
    <property type="entry name" value="N-HYDROXYARYLAMINE O-ACETYLTRANSFERASE"/>
    <property type="match status" value="1"/>
</dbReference>
<comment type="similarity">
    <text evidence="1 2">Belongs to the arylamine N-acetyltransferase family.</text>
</comment>
<dbReference type="PRINTS" id="PR01543">
    <property type="entry name" value="ANATRNSFRASE"/>
</dbReference>
<dbReference type="InterPro" id="IPR001447">
    <property type="entry name" value="Arylamine_N-AcTrfase"/>
</dbReference>
<dbReference type="Gene3D" id="2.40.128.150">
    <property type="entry name" value="Cysteine proteinases"/>
    <property type="match status" value="1"/>
</dbReference>
<dbReference type="SUPFAM" id="SSF54001">
    <property type="entry name" value="Cysteine proteinases"/>
    <property type="match status" value="1"/>
</dbReference>
<evidence type="ECO:0000256" key="1">
    <source>
        <dbReference type="ARBA" id="ARBA00006547"/>
    </source>
</evidence>
<name>A0A154QG09_9GAMM</name>
<keyword evidence="3" id="KW-0808">Transferase</keyword>
<dbReference type="Proteomes" id="UP000076131">
    <property type="component" value="Unassembled WGS sequence"/>
</dbReference>
<dbReference type="PANTHER" id="PTHR11786:SF0">
    <property type="entry name" value="ARYLAMINE N-ACETYLTRANSFERASE 4-RELATED"/>
    <property type="match status" value="1"/>
</dbReference>
<evidence type="ECO:0000313" key="3">
    <source>
        <dbReference type="EMBL" id="KZC23158.1"/>
    </source>
</evidence>
<sequence>MHGSIDLDAYLRRVGWRGSVAADLASLRGLAVTHVAAIPFESLSPLLGLPVPLDTPALERKLVHDGRGGYCFEQNLLFAAVLRTIGFEVSGLIARVLWQHPEDAVTAQTHMLLRVELDGASWLTDVGFGNQVLTGALRLQADVEQPTGHEPFRLVERDGEWRMQSCVRGQWLTLYRFDLRRCEMVDYVVANHYVSTHPASRFPRNLIAARTTADRRLSLLNHEFTVRRLGREPERHRLAGVADIRRVLEEEFLLRLPPGEALDRRLAQLPD</sequence>
<dbReference type="Gene3D" id="3.30.2140.10">
    <property type="entry name" value="Arylamine N-acetyltransferase"/>
    <property type="match status" value="1"/>
</dbReference>
<dbReference type="Pfam" id="PF00797">
    <property type="entry name" value="Acetyltransf_2"/>
    <property type="match status" value="1"/>
</dbReference>
<dbReference type="STRING" id="416169.RHOFW104T7_14890"/>
<evidence type="ECO:0000313" key="4">
    <source>
        <dbReference type="Proteomes" id="UP000076131"/>
    </source>
</evidence>
<evidence type="ECO:0000256" key="2">
    <source>
        <dbReference type="RuleBase" id="RU003452"/>
    </source>
</evidence>
<keyword evidence="4" id="KW-1185">Reference proteome</keyword>
<dbReference type="AlphaFoldDB" id="A0A154QG09"/>
<comment type="caution">
    <text evidence="3">The sequence shown here is derived from an EMBL/GenBank/DDBJ whole genome shotgun (WGS) entry which is preliminary data.</text>
</comment>